<dbReference type="Gene3D" id="3.40.220.10">
    <property type="entry name" value="Leucine Aminopeptidase, subunit E, domain 1"/>
    <property type="match status" value="1"/>
</dbReference>
<feature type="compositionally biased region" description="Polar residues" evidence="1">
    <location>
        <begin position="187"/>
        <end position="198"/>
    </location>
</feature>
<gene>
    <name evidence="2" type="ORF">SGA01_29750</name>
</gene>
<comment type="caution">
    <text evidence="2">The sequence shown here is derived from an EMBL/GenBank/DDBJ whole genome shotgun (WGS) entry which is preliminary data.</text>
</comment>
<evidence type="ECO:0000313" key="3">
    <source>
        <dbReference type="Proteomes" id="UP000315226"/>
    </source>
</evidence>
<organism evidence="2 3">
    <name type="scientific">Streptomyces gardneri</name>
    <dbReference type="NCBI Taxonomy" id="66892"/>
    <lineage>
        <taxon>Bacteria</taxon>
        <taxon>Bacillati</taxon>
        <taxon>Actinomycetota</taxon>
        <taxon>Actinomycetes</taxon>
        <taxon>Kitasatosporales</taxon>
        <taxon>Streptomycetaceae</taxon>
        <taxon>Streptomyces</taxon>
    </lineage>
</organism>
<feature type="region of interest" description="Disordered" evidence="1">
    <location>
        <begin position="164"/>
        <end position="219"/>
    </location>
</feature>
<dbReference type="EMBL" id="BJMN01000017">
    <property type="protein sequence ID" value="GEB57370.1"/>
    <property type="molecule type" value="Genomic_DNA"/>
</dbReference>
<dbReference type="AlphaFoldDB" id="A0A4Y3RNF3"/>
<evidence type="ECO:0000313" key="2">
    <source>
        <dbReference type="EMBL" id="GEB57370.1"/>
    </source>
</evidence>
<dbReference type="Proteomes" id="UP000315226">
    <property type="component" value="Unassembled WGS sequence"/>
</dbReference>
<reference evidence="2 3" key="1">
    <citation type="submission" date="2019-06" db="EMBL/GenBank/DDBJ databases">
        <title>Whole genome shotgun sequence of Streptomyces gardneri NBRC 12865.</title>
        <authorList>
            <person name="Hosoyama A."/>
            <person name="Uohara A."/>
            <person name="Ohji S."/>
            <person name="Ichikawa N."/>
        </authorList>
    </citation>
    <scope>NUCLEOTIDE SEQUENCE [LARGE SCALE GENOMIC DNA]</scope>
    <source>
        <strain evidence="2 3">NBRC 12865</strain>
    </source>
</reference>
<sequence>MDGRQHVSPGQVLVSETGELLESHQVRRIVHVAAAEGEPGSGCRQVMESNRCVRDILAEIDRIAEVGESLRSLVLPLLGTGGDNSDLHRTVDTLLSAIVSYFEAHPASRIRAGSFLRIIGPCVSLTGAQWARIEPLLPDRTPRRTALQGGAGGGGLAVRLQIGRGSSPQWSPSRRRGHAGTRGGFGRSTSQPMPSTTPLVDRPSARAHPTTGSTTAGPVHYDTSPELCAALPAHIQAAQPDIAAPIRDGSHRTRRCRRYGRRI</sequence>
<evidence type="ECO:0008006" key="4">
    <source>
        <dbReference type="Google" id="ProtNLM"/>
    </source>
</evidence>
<accession>A0A4Y3RNF3</accession>
<name>A0A4Y3RNF3_9ACTN</name>
<evidence type="ECO:0000256" key="1">
    <source>
        <dbReference type="SAM" id="MobiDB-lite"/>
    </source>
</evidence>
<keyword evidence="3" id="KW-1185">Reference proteome</keyword>
<dbReference type="InterPro" id="IPR043472">
    <property type="entry name" value="Macro_dom-like"/>
</dbReference>
<protein>
    <recommendedName>
        <fullName evidence="4">Macro domain-containing protein</fullName>
    </recommendedName>
</protein>
<proteinExistence type="predicted"/>
<dbReference type="SUPFAM" id="SSF52949">
    <property type="entry name" value="Macro domain-like"/>
    <property type="match status" value="1"/>
</dbReference>